<dbReference type="AlphaFoldDB" id="A0A382IGW4"/>
<feature type="non-terminal residue" evidence="1">
    <location>
        <position position="96"/>
    </location>
</feature>
<reference evidence="1" key="1">
    <citation type="submission" date="2018-05" db="EMBL/GenBank/DDBJ databases">
        <authorList>
            <person name="Lanie J.A."/>
            <person name="Ng W.-L."/>
            <person name="Kazmierczak K.M."/>
            <person name="Andrzejewski T.M."/>
            <person name="Davidsen T.M."/>
            <person name="Wayne K.J."/>
            <person name="Tettelin H."/>
            <person name="Glass J.I."/>
            <person name="Rusch D."/>
            <person name="Podicherti R."/>
            <person name="Tsui H.-C.T."/>
            <person name="Winkler M.E."/>
        </authorList>
    </citation>
    <scope>NUCLEOTIDE SEQUENCE</scope>
</reference>
<sequence length="96" mass="10396">MPITGLYYPIRSRQSDSTLRFYGDLTAMLAETGARTCIFLSPYQNLHKDVKTCLEAGVDVLCGGPIPKLDDQAALQSKARLAIGGVHHSSALFNKA</sequence>
<name>A0A382IGW4_9ZZZZ</name>
<organism evidence="1">
    <name type="scientific">marine metagenome</name>
    <dbReference type="NCBI Taxonomy" id="408172"/>
    <lineage>
        <taxon>unclassified sequences</taxon>
        <taxon>metagenomes</taxon>
        <taxon>ecological metagenomes</taxon>
    </lineage>
</organism>
<accession>A0A382IGW4</accession>
<evidence type="ECO:0008006" key="2">
    <source>
        <dbReference type="Google" id="ProtNLM"/>
    </source>
</evidence>
<evidence type="ECO:0000313" key="1">
    <source>
        <dbReference type="EMBL" id="SVB98890.1"/>
    </source>
</evidence>
<dbReference type="EMBL" id="UINC01067324">
    <property type="protein sequence ID" value="SVB98890.1"/>
    <property type="molecule type" value="Genomic_DNA"/>
</dbReference>
<proteinExistence type="predicted"/>
<protein>
    <recommendedName>
        <fullName evidence="2">Thiamine phosphate synthase/TenI domain-containing protein</fullName>
    </recommendedName>
</protein>
<gene>
    <name evidence="1" type="ORF">METZ01_LOCUS251744</name>
</gene>